<evidence type="ECO:0000256" key="3">
    <source>
        <dbReference type="ARBA" id="ARBA00024042"/>
    </source>
</evidence>
<evidence type="ECO:0000256" key="1">
    <source>
        <dbReference type="ARBA" id="ARBA00001917"/>
    </source>
</evidence>
<dbReference type="PROSITE" id="PS51349">
    <property type="entry name" value="FMN_HYDROXY_ACID_DH_2"/>
    <property type="match status" value="1"/>
</dbReference>
<dbReference type="Pfam" id="PF01070">
    <property type="entry name" value="FMN_dh"/>
    <property type="match status" value="1"/>
</dbReference>
<keyword evidence="2 5" id="KW-0560">Oxidoreductase</keyword>
<reference evidence="5 6" key="1">
    <citation type="submission" date="2023-07" db="EMBL/GenBank/DDBJ databases">
        <title>Genomic Encyclopedia of Type Strains, Phase IV (KMG-IV): sequencing the most valuable type-strain genomes for metagenomic binning, comparative biology and taxonomic classification.</title>
        <authorList>
            <person name="Goeker M."/>
        </authorList>
    </citation>
    <scope>NUCLEOTIDE SEQUENCE [LARGE SCALE GENOMIC DNA]</scope>
    <source>
        <strain evidence="5 6">DSM 1277</strain>
    </source>
</reference>
<dbReference type="Proteomes" id="UP001238467">
    <property type="component" value="Unassembled WGS sequence"/>
</dbReference>
<dbReference type="InterPro" id="IPR037396">
    <property type="entry name" value="FMN_HAD"/>
</dbReference>
<comment type="similarity">
    <text evidence="3">Belongs to the FMN-dependent alpha-hydroxy acid dehydrogenase family.</text>
</comment>
<gene>
    <name evidence="5" type="ORF">J2S76_001138</name>
</gene>
<organism evidence="5 6">
    <name type="scientific">Ancylobacter vacuolatus</name>
    <dbReference type="NCBI Taxonomy" id="223389"/>
    <lineage>
        <taxon>Bacteria</taxon>
        <taxon>Pseudomonadati</taxon>
        <taxon>Pseudomonadota</taxon>
        <taxon>Alphaproteobacteria</taxon>
        <taxon>Hyphomicrobiales</taxon>
        <taxon>Xanthobacteraceae</taxon>
        <taxon>Ancylobacter</taxon>
    </lineage>
</organism>
<evidence type="ECO:0000313" key="5">
    <source>
        <dbReference type="EMBL" id="MDQ0346721.1"/>
    </source>
</evidence>
<dbReference type="CDD" id="cd02809">
    <property type="entry name" value="alpha_hydroxyacid_oxid_FMN"/>
    <property type="match status" value="1"/>
</dbReference>
<dbReference type="Gene3D" id="3.20.20.70">
    <property type="entry name" value="Aldolase class I"/>
    <property type="match status" value="1"/>
</dbReference>
<dbReference type="InterPro" id="IPR013785">
    <property type="entry name" value="Aldolase_TIM"/>
</dbReference>
<name>A0ABU0DEF0_9HYPH</name>
<comment type="cofactor">
    <cofactor evidence="1">
        <name>FMN</name>
        <dbReference type="ChEBI" id="CHEBI:58210"/>
    </cofactor>
</comment>
<dbReference type="PROSITE" id="PS00557">
    <property type="entry name" value="FMN_HYDROXY_ACID_DH_1"/>
    <property type="match status" value="1"/>
</dbReference>
<dbReference type="EC" id="1.1.2.3" evidence="5"/>
<feature type="domain" description="FMN hydroxy acid dehydrogenase" evidence="4">
    <location>
        <begin position="27"/>
        <end position="410"/>
    </location>
</feature>
<sequence length="412" mass="44705">MAHLREAAVQERAPAVTAPRVEDATPRHLAPFLCLADFEAAARRRLPRQIYGYYAGAAETCQSFQANAASFRSYELVPRVLADVSARSARTTLFGTTYDAPFGIAPMGLSGLATFEGELVLARAATQAGIPAIVSATSLMPLERVATQGGARWFQAYLPGEDARIEAMVDRVEAAGYDTFVLTADVPVPANRENNVRTGFSIPLQPSLRLLWDGLSRPHWLGATWLATFLRHGVPHFENMDAFRGPPILSRHVVRAIGARDQLSWRHLELIRRRWPGRLILKGVLSAEDAVQAREHGADGVIVSNHGGRQLDGARPALAALPAIAEVAGPMRVMVDGGIRRGSDVLKALALGAHFVFVGRPFLFAAAARGQDGVRHAIRLLLAEIERDMALLGVTRIEALTRAHVERAPWAA</sequence>
<dbReference type="EMBL" id="JAUSUH010000002">
    <property type="protein sequence ID" value="MDQ0346721.1"/>
    <property type="molecule type" value="Genomic_DNA"/>
</dbReference>
<evidence type="ECO:0000259" key="4">
    <source>
        <dbReference type="PROSITE" id="PS51349"/>
    </source>
</evidence>
<dbReference type="InterPro" id="IPR008259">
    <property type="entry name" value="FMN_hydac_DH_AS"/>
</dbReference>
<comment type="caution">
    <text evidence="5">The sequence shown here is derived from an EMBL/GenBank/DDBJ whole genome shotgun (WGS) entry which is preliminary data.</text>
</comment>
<accession>A0ABU0DEF0</accession>
<dbReference type="PANTHER" id="PTHR10578">
    <property type="entry name" value="S -2-HYDROXY-ACID OXIDASE-RELATED"/>
    <property type="match status" value="1"/>
</dbReference>
<protein>
    <submittedName>
        <fullName evidence="5">L-lactate dehydrogenase (Cytochrome)</fullName>
        <ecNumber evidence="5">1.1.2.3</ecNumber>
    </submittedName>
</protein>
<evidence type="ECO:0000256" key="2">
    <source>
        <dbReference type="ARBA" id="ARBA00023002"/>
    </source>
</evidence>
<dbReference type="PIRSF" id="PIRSF000138">
    <property type="entry name" value="Al-hdrx_acd_dh"/>
    <property type="match status" value="1"/>
</dbReference>
<dbReference type="InterPro" id="IPR000262">
    <property type="entry name" value="FMN-dep_DH"/>
</dbReference>
<proteinExistence type="inferred from homology"/>
<dbReference type="PANTHER" id="PTHR10578:SF143">
    <property type="entry name" value="FMN-DEPENDENT ALPHA-HYDROXY ACID DEHYDROGENASE PB1A11.03"/>
    <property type="match status" value="1"/>
</dbReference>
<dbReference type="GO" id="GO:0004460">
    <property type="term" value="F:L-lactate dehydrogenase (cytochrome) activity"/>
    <property type="evidence" value="ECO:0007669"/>
    <property type="project" value="UniProtKB-EC"/>
</dbReference>
<evidence type="ECO:0000313" key="6">
    <source>
        <dbReference type="Proteomes" id="UP001238467"/>
    </source>
</evidence>
<dbReference type="SUPFAM" id="SSF51395">
    <property type="entry name" value="FMN-linked oxidoreductases"/>
    <property type="match status" value="1"/>
</dbReference>
<dbReference type="RefSeq" id="WP_307058352.1">
    <property type="nucleotide sequence ID" value="NZ_JAUSUH010000002.1"/>
</dbReference>
<dbReference type="InterPro" id="IPR012133">
    <property type="entry name" value="Alpha-hydoxy_acid_DH_FMN"/>
</dbReference>
<keyword evidence="6" id="KW-1185">Reference proteome</keyword>